<dbReference type="PANTHER" id="PTHR19303">
    <property type="entry name" value="TRANSPOSON"/>
    <property type="match status" value="1"/>
</dbReference>
<organism evidence="3 4">
    <name type="scientific">Temnothorax curvispinosus</name>
    <dbReference type="NCBI Taxonomy" id="300111"/>
    <lineage>
        <taxon>Eukaryota</taxon>
        <taxon>Metazoa</taxon>
        <taxon>Ecdysozoa</taxon>
        <taxon>Arthropoda</taxon>
        <taxon>Hexapoda</taxon>
        <taxon>Insecta</taxon>
        <taxon>Pterygota</taxon>
        <taxon>Neoptera</taxon>
        <taxon>Endopterygota</taxon>
        <taxon>Hymenoptera</taxon>
        <taxon>Apocrita</taxon>
        <taxon>Aculeata</taxon>
        <taxon>Formicoidea</taxon>
        <taxon>Formicidae</taxon>
        <taxon>Myrmicinae</taxon>
        <taxon>Temnothorax</taxon>
    </lineage>
</organism>
<reference evidence="4" key="1">
    <citation type="submission" date="2025-08" db="UniProtKB">
        <authorList>
            <consortium name="RefSeq"/>
        </authorList>
    </citation>
    <scope>IDENTIFICATION</scope>
    <source>
        <tissue evidence="4">Whole body</tissue>
    </source>
</reference>
<dbReference type="GO" id="GO:0003677">
    <property type="term" value="F:DNA binding"/>
    <property type="evidence" value="ECO:0007669"/>
    <property type="project" value="TreeGrafter"/>
</dbReference>
<dbReference type="OrthoDB" id="8195605at2759"/>
<feature type="domain" description="DDE-1" evidence="2">
    <location>
        <begin position="21"/>
        <end position="110"/>
    </location>
</feature>
<accession>A0A6J1QE42</accession>
<dbReference type="RefSeq" id="XP_024880028.1">
    <property type="nucleotide sequence ID" value="XM_025024260.1"/>
</dbReference>
<gene>
    <name evidence="4" type="primary">LOC112459898</name>
</gene>
<dbReference type="InterPro" id="IPR004875">
    <property type="entry name" value="DDE_SF_endonuclease_dom"/>
</dbReference>
<evidence type="ECO:0000313" key="4">
    <source>
        <dbReference type="RefSeq" id="XP_024880028.1"/>
    </source>
</evidence>
<sequence>MDKNGRLMIGAPPESIGVACKNSWMNAETFLRWLQHFQQHVHSSAARPILLILDGHSSHKELNVIEYARNNHIHMLSTPPHTTHKLQLLDRMFFKPFKQAFGSARASWMRQNPGARLTEYDIAGLVNTAFTKVARLDIAQNGFRCTGIQPFDRDIFSDLDFLGSALTDIPLAEDQANQSTTQASSHAVPENETEPSTSALPETSATLQMEIPSTSANVEKVNDMLKILSPLPDASKKRLTVRKRRTQKSQILTSSLYKNELVAKTKDPKKMPKITKNMKNLLKKKNPTPKPRPEHQETECIICGETFDIWMD</sequence>
<protein>
    <submittedName>
        <fullName evidence="4">Uncharacterized protein LOC112459898</fullName>
    </submittedName>
</protein>
<dbReference type="Proteomes" id="UP000504618">
    <property type="component" value="Unplaced"/>
</dbReference>
<name>A0A6J1QE42_9HYME</name>
<feature type="region of interest" description="Disordered" evidence="1">
    <location>
        <begin position="175"/>
        <end position="201"/>
    </location>
</feature>
<proteinExistence type="predicted"/>
<keyword evidence="3" id="KW-1185">Reference proteome</keyword>
<dbReference type="Pfam" id="PF03184">
    <property type="entry name" value="DDE_1"/>
    <property type="match status" value="1"/>
</dbReference>
<dbReference type="InterPro" id="IPR050863">
    <property type="entry name" value="CenT-Element_Derived"/>
</dbReference>
<feature type="compositionally biased region" description="Polar residues" evidence="1">
    <location>
        <begin position="175"/>
        <end position="185"/>
    </location>
</feature>
<evidence type="ECO:0000259" key="2">
    <source>
        <dbReference type="Pfam" id="PF03184"/>
    </source>
</evidence>
<evidence type="ECO:0000313" key="3">
    <source>
        <dbReference type="Proteomes" id="UP000504618"/>
    </source>
</evidence>
<evidence type="ECO:0000256" key="1">
    <source>
        <dbReference type="SAM" id="MobiDB-lite"/>
    </source>
</evidence>
<dbReference type="GeneID" id="112459898"/>
<dbReference type="AlphaFoldDB" id="A0A6J1QE42"/>
<dbReference type="GO" id="GO:0005634">
    <property type="term" value="C:nucleus"/>
    <property type="evidence" value="ECO:0007669"/>
    <property type="project" value="TreeGrafter"/>
</dbReference>
<dbReference type="PANTHER" id="PTHR19303:SF74">
    <property type="entry name" value="POGO TRANSPOSABLE ELEMENT WITH KRAB DOMAIN"/>
    <property type="match status" value="1"/>
</dbReference>